<gene>
    <name evidence="2" type="ORF">UFOVP383_123</name>
</gene>
<feature type="region of interest" description="Disordered" evidence="1">
    <location>
        <begin position="157"/>
        <end position="181"/>
    </location>
</feature>
<dbReference type="EMBL" id="LR798321">
    <property type="protein sequence ID" value="CAB5223525.1"/>
    <property type="molecule type" value="Genomic_DNA"/>
</dbReference>
<sequence>MSKYSFLLQSKEAEYFELTEHLRLKKHGGWLVAEAIEQEEISKVQSQATIRAVQLAKRIATAKGIELDEAFALLQGGTDLGEMELLSDFTEETLGMISSGGSIETSNARMVTAFVRCRGEGFIDGAWQAVDDWSIEDTKTMGRPVIAKAMEFIASEQEQEASEANAAKKAPRKTKEASPNA</sequence>
<evidence type="ECO:0000256" key="1">
    <source>
        <dbReference type="SAM" id="MobiDB-lite"/>
    </source>
</evidence>
<name>A0A6J7X336_9CAUD</name>
<accession>A0A6J7X336</accession>
<evidence type="ECO:0000313" key="2">
    <source>
        <dbReference type="EMBL" id="CAB5223525.1"/>
    </source>
</evidence>
<reference evidence="2" key="1">
    <citation type="submission" date="2020-05" db="EMBL/GenBank/DDBJ databases">
        <authorList>
            <person name="Chiriac C."/>
            <person name="Salcher M."/>
            <person name="Ghai R."/>
            <person name="Kavagutti S V."/>
        </authorList>
    </citation>
    <scope>NUCLEOTIDE SEQUENCE</scope>
</reference>
<protein>
    <submittedName>
        <fullName evidence="2">Uncharacterized protein</fullName>
    </submittedName>
</protein>
<organism evidence="2">
    <name type="scientific">uncultured Caudovirales phage</name>
    <dbReference type="NCBI Taxonomy" id="2100421"/>
    <lineage>
        <taxon>Viruses</taxon>
        <taxon>Duplodnaviria</taxon>
        <taxon>Heunggongvirae</taxon>
        <taxon>Uroviricota</taxon>
        <taxon>Caudoviricetes</taxon>
        <taxon>Peduoviridae</taxon>
        <taxon>Maltschvirus</taxon>
        <taxon>Maltschvirus maltsch</taxon>
    </lineage>
</organism>
<proteinExistence type="predicted"/>